<proteinExistence type="predicted"/>
<organism evidence="2 3">
    <name type="scientific">Haloarcula nitratireducens</name>
    <dbReference type="NCBI Taxonomy" id="2487749"/>
    <lineage>
        <taxon>Archaea</taxon>
        <taxon>Methanobacteriati</taxon>
        <taxon>Methanobacteriota</taxon>
        <taxon>Stenosarchaea group</taxon>
        <taxon>Halobacteria</taxon>
        <taxon>Halobacteriales</taxon>
        <taxon>Haloarculaceae</taxon>
        <taxon>Haloarcula</taxon>
    </lineage>
</organism>
<accession>A0AAW4PK31</accession>
<dbReference type="SUPFAM" id="SSF51445">
    <property type="entry name" value="(Trans)glycosidases"/>
    <property type="match status" value="1"/>
</dbReference>
<feature type="region of interest" description="Disordered" evidence="1">
    <location>
        <begin position="19"/>
        <end position="69"/>
    </location>
</feature>
<evidence type="ECO:0000313" key="2">
    <source>
        <dbReference type="EMBL" id="MBX0297988.1"/>
    </source>
</evidence>
<protein>
    <submittedName>
        <fullName evidence="2">Uncharacterized protein</fullName>
    </submittedName>
</protein>
<dbReference type="EMBL" id="RKLT01000034">
    <property type="protein sequence ID" value="MBX0297988.1"/>
    <property type="molecule type" value="Genomic_DNA"/>
</dbReference>
<feature type="compositionally biased region" description="Low complexity" evidence="1">
    <location>
        <begin position="19"/>
        <end position="36"/>
    </location>
</feature>
<dbReference type="PROSITE" id="PS51257">
    <property type="entry name" value="PROKAR_LIPOPROTEIN"/>
    <property type="match status" value="1"/>
</dbReference>
<feature type="compositionally biased region" description="Low complexity" evidence="1">
    <location>
        <begin position="44"/>
        <end position="59"/>
    </location>
</feature>
<dbReference type="RefSeq" id="WP_220582570.1">
    <property type="nucleotide sequence ID" value="NZ_RKLT01000034.1"/>
</dbReference>
<keyword evidence="3" id="KW-1185">Reference proteome</keyword>
<dbReference type="AlphaFoldDB" id="A0AAW4PK31"/>
<comment type="caution">
    <text evidence="2">The sequence shown here is derived from an EMBL/GenBank/DDBJ whole genome shotgun (WGS) entry which is preliminary data.</text>
</comment>
<reference evidence="2 3" key="1">
    <citation type="submission" date="2021-06" db="EMBL/GenBank/DDBJ databases">
        <title>Halomicroarcula sp. a new haloarchaeum isolated from saline soil.</title>
        <authorList>
            <person name="Duran-Viseras A."/>
            <person name="Sanchez-Porro C."/>
            <person name="Ventosa A."/>
        </authorList>
    </citation>
    <scope>NUCLEOTIDE SEQUENCE [LARGE SCALE GENOMIC DNA]</scope>
    <source>
        <strain evidence="2 3">F27</strain>
    </source>
</reference>
<name>A0AAW4PK31_9EURY</name>
<dbReference type="InterPro" id="IPR017853">
    <property type="entry name" value="GH"/>
</dbReference>
<evidence type="ECO:0000313" key="3">
    <source>
        <dbReference type="Proteomes" id="UP001430455"/>
    </source>
</evidence>
<dbReference type="Proteomes" id="UP001430455">
    <property type="component" value="Unassembled WGS sequence"/>
</dbReference>
<gene>
    <name evidence="2" type="ORF">EGH23_24285</name>
</gene>
<sequence length="418" mass="46917">MRRRDLLAASAAAVGLAGCTLSGNTTTNTTGNSSPTASETPHHSSPQQTQTASSTVTPTLGGSLNGRPRRISDDIELVEKSNTTVIHAFLDVRKKYEQGIDPRDDPDITALQRVSQNTGVDCIIALKWNFTGNFGNLEAIRVPSAESSYRQALFEYATELLTAIGSSVTTLVLGNEPIWETPDVDLKGQDSTLLSFTRDLNNHLLANYTASDPQVLVGAFNRLYGDYVRKKYEQFYQQLVELFRTDADIDGIDLHVHYNGFQQATTMLAEARDAVPDGTITVSEFSPVWRYKQYIDATLDAFETGSEFADRYEIAPETTITEYYETATDHPQSPQEMADFMEAMPWYNVNFIEDMYEVLDEYDVQLGTVGFLQDTGFRHANLRDDWLPFQINYLFQRGVIDSEDGAHPHYLAEYRNRT</sequence>
<evidence type="ECO:0000256" key="1">
    <source>
        <dbReference type="SAM" id="MobiDB-lite"/>
    </source>
</evidence>